<keyword evidence="1" id="KW-0547">Nucleotide-binding</keyword>
<dbReference type="InterPro" id="IPR027417">
    <property type="entry name" value="P-loop_NTPase"/>
</dbReference>
<dbReference type="KEGG" id="mlt:VC82_1752"/>
<dbReference type="PANTHER" id="PTHR11361:SF99">
    <property type="entry name" value="DNA MISMATCH REPAIR PROTEIN"/>
    <property type="match status" value="1"/>
</dbReference>
<feature type="domain" description="DNA mismatch repair proteins mutS family" evidence="5">
    <location>
        <begin position="415"/>
        <end position="587"/>
    </location>
</feature>
<feature type="transmembrane region" description="Helical" evidence="4">
    <location>
        <begin position="28"/>
        <end position="47"/>
    </location>
</feature>
<dbReference type="Pfam" id="PF00488">
    <property type="entry name" value="MutS_V"/>
    <property type="match status" value="1"/>
</dbReference>
<organism evidence="6 7">
    <name type="scientific">Flagellimonas lutaonensis</name>
    <dbReference type="NCBI Taxonomy" id="516051"/>
    <lineage>
        <taxon>Bacteria</taxon>
        <taxon>Pseudomonadati</taxon>
        <taxon>Bacteroidota</taxon>
        <taxon>Flavobacteriia</taxon>
        <taxon>Flavobacteriales</taxon>
        <taxon>Flavobacteriaceae</taxon>
        <taxon>Flagellimonas</taxon>
    </lineage>
</organism>
<evidence type="ECO:0000313" key="7">
    <source>
        <dbReference type="Proteomes" id="UP000032726"/>
    </source>
</evidence>
<feature type="transmembrane region" description="Helical" evidence="4">
    <location>
        <begin position="53"/>
        <end position="72"/>
    </location>
</feature>
<keyword evidence="4" id="KW-1133">Transmembrane helix</keyword>
<evidence type="ECO:0000313" key="6">
    <source>
        <dbReference type="EMBL" id="AKA35362.1"/>
    </source>
</evidence>
<dbReference type="PANTHER" id="PTHR11361">
    <property type="entry name" value="DNA MISMATCH REPAIR PROTEIN MUTS FAMILY MEMBER"/>
    <property type="match status" value="1"/>
</dbReference>
<dbReference type="GO" id="GO:0140664">
    <property type="term" value="F:ATP-dependent DNA damage sensor activity"/>
    <property type="evidence" value="ECO:0007669"/>
    <property type="project" value="InterPro"/>
</dbReference>
<dbReference type="GO" id="GO:0005524">
    <property type="term" value="F:ATP binding"/>
    <property type="evidence" value="ECO:0007669"/>
    <property type="project" value="UniProtKB-KW"/>
</dbReference>
<keyword evidence="4" id="KW-0472">Membrane</keyword>
<proteinExistence type="predicted"/>
<dbReference type="GO" id="GO:0030983">
    <property type="term" value="F:mismatched DNA binding"/>
    <property type="evidence" value="ECO:0007669"/>
    <property type="project" value="InterPro"/>
</dbReference>
<protein>
    <submittedName>
        <fullName evidence="6">DNA mismatch repair protein mutS</fullName>
    </submittedName>
</protein>
<dbReference type="GO" id="GO:0006298">
    <property type="term" value="P:mismatch repair"/>
    <property type="evidence" value="ECO:0007669"/>
    <property type="project" value="InterPro"/>
</dbReference>
<dbReference type="PATRIC" id="fig|516051.4.peg.1807"/>
<gene>
    <name evidence="6" type="ORF">VC82_1752</name>
</gene>
<evidence type="ECO:0000256" key="1">
    <source>
        <dbReference type="ARBA" id="ARBA00022741"/>
    </source>
</evidence>
<evidence type="ECO:0000256" key="2">
    <source>
        <dbReference type="ARBA" id="ARBA00022840"/>
    </source>
</evidence>
<dbReference type="GO" id="GO:0005829">
    <property type="term" value="C:cytosol"/>
    <property type="evidence" value="ECO:0007669"/>
    <property type="project" value="TreeGrafter"/>
</dbReference>
<feature type="transmembrane region" description="Helical" evidence="4">
    <location>
        <begin position="209"/>
        <end position="228"/>
    </location>
</feature>
<dbReference type="InterPro" id="IPR000432">
    <property type="entry name" value="DNA_mismatch_repair_MutS_C"/>
</dbReference>
<evidence type="ECO:0000256" key="3">
    <source>
        <dbReference type="ARBA" id="ARBA00023125"/>
    </source>
</evidence>
<keyword evidence="3" id="KW-0238">DNA-binding</keyword>
<dbReference type="RefSeq" id="WP_045802024.1">
    <property type="nucleotide sequence ID" value="NZ_CP011071.1"/>
</dbReference>
<keyword evidence="4" id="KW-0812">Transmembrane</keyword>
<dbReference type="HOGENOM" id="CLU_030717_0_0_10"/>
<dbReference type="OrthoDB" id="9802448at2"/>
<keyword evidence="7" id="KW-1185">Reference proteome</keyword>
<keyword evidence="2" id="KW-0067">ATP-binding</keyword>
<evidence type="ECO:0000256" key="4">
    <source>
        <dbReference type="SAM" id="Phobius"/>
    </source>
</evidence>
<sequence>MQKLIDFYGANLTRYTGQSNKVQRWLQMLSYSRLVLFLLTILAVYLLRFEAKWAVVGTFLGMAAFLGLVRYYQDVKKKYCLLHALVKVNATEIEVLQHNFEELPSGEEYVDDQHCYSHDLDLFGKGSFFQYLNRAQLQEGKDALAQMFTANDIGAITAKQETVDDLAQKPKWRQDFTARAMLIQQQTPVSEITKWLKQNVPFVPGSMRFLPWLFLVMTLFLGAMAFWQGWSWSLLGYWILLGLGLTGRYFRRIQQLAQMADRIKAVFKQYSSLLTSIEETEFEAAQLRYQKQRLLVDDKKASEAIADFARLLNTMDYNNNIFYAIFGNGCFLGALQTAHQIEKWIGQHKEQVADWFEVIALFDAYNSLGNFAFNHPLYCYPVIHNGPQVLACKAAGHPLIPEEKNVRNDFTINHEDFFIITGSNMAGKSTFLRTTGLLIVMANMGLPVCAEECLYSPNKLVTSMRSIDSLSKGDSYFLSELKRLKFIIDLLQEEPYFVVLDEILKGTNSTDKAAGSKRFLHRLVQARATGLIATHDLSLCEAADDLPQVHNYYLDATIQEGELYFDYRLKKGVSKTMNASFLLEKMDIV</sequence>
<dbReference type="EMBL" id="CP011071">
    <property type="protein sequence ID" value="AKA35362.1"/>
    <property type="molecule type" value="Genomic_DNA"/>
</dbReference>
<dbReference type="SMART" id="SM00534">
    <property type="entry name" value="MUTSac"/>
    <property type="match status" value="1"/>
</dbReference>
<dbReference type="SUPFAM" id="SSF52540">
    <property type="entry name" value="P-loop containing nucleoside triphosphate hydrolases"/>
    <property type="match status" value="1"/>
</dbReference>
<evidence type="ECO:0000259" key="5">
    <source>
        <dbReference type="SMART" id="SM00534"/>
    </source>
</evidence>
<dbReference type="STRING" id="516051.VC82_1752"/>
<accession>A0A0D5YSS0</accession>
<name>A0A0D5YSS0_9FLAO</name>
<reference evidence="6 7" key="1">
    <citation type="submission" date="2015-03" db="EMBL/GenBank/DDBJ databases">
        <title>Complete genome sequence of Muricauda lutaonensis CC-HSB-11T, isolated from a coastal hot spring.</title>
        <authorList>
            <person name="Kim K.M."/>
        </authorList>
    </citation>
    <scope>NUCLEOTIDE SEQUENCE [LARGE SCALE GENOMIC DNA]</scope>
    <source>
        <strain evidence="6 7">CC-HSB-11</strain>
    </source>
</reference>
<dbReference type="Gene3D" id="3.40.50.300">
    <property type="entry name" value="P-loop containing nucleotide triphosphate hydrolases"/>
    <property type="match status" value="1"/>
</dbReference>
<dbReference type="Proteomes" id="UP000032726">
    <property type="component" value="Chromosome"/>
</dbReference>
<dbReference type="AlphaFoldDB" id="A0A0D5YSS0"/>
<dbReference type="InterPro" id="IPR045076">
    <property type="entry name" value="MutS"/>
</dbReference>